<organism evidence="3 4">
    <name type="scientific">Nesterenkonia xinjiangensis</name>
    <dbReference type="NCBI Taxonomy" id="225327"/>
    <lineage>
        <taxon>Bacteria</taxon>
        <taxon>Bacillati</taxon>
        <taxon>Actinomycetota</taxon>
        <taxon>Actinomycetes</taxon>
        <taxon>Micrococcales</taxon>
        <taxon>Micrococcaceae</taxon>
        <taxon>Nesterenkonia</taxon>
    </lineage>
</organism>
<keyword evidence="2" id="KW-0812">Transmembrane</keyword>
<dbReference type="Proteomes" id="UP000535437">
    <property type="component" value="Unassembled WGS sequence"/>
</dbReference>
<evidence type="ECO:0008006" key="5">
    <source>
        <dbReference type="Google" id="ProtNLM"/>
    </source>
</evidence>
<keyword evidence="4" id="KW-1185">Reference proteome</keyword>
<dbReference type="AlphaFoldDB" id="A0A7Z0KBC4"/>
<protein>
    <recommendedName>
        <fullName evidence="5">Tetratricopeptide repeat protein</fullName>
    </recommendedName>
</protein>
<evidence type="ECO:0000256" key="1">
    <source>
        <dbReference type="SAM" id="MobiDB-lite"/>
    </source>
</evidence>
<sequence length="149" mass="16573">MKAKIWTSLVILMLTIFLGAAGYNAWRLLTAEETAAKLIGVGAVLVVALGVWVLLRELLFGLGSERLGRILAEEGGLPEDTVDRSPGGRPNREQADEQFRRYATAAEATPEDWRSWFRLSVAYDVAADRARARRTMRKAIQMQRAEARG</sequence>
<feature type="transmembrane region" description="Helical" evidence="2">
    <location>
        <begin position="38"/>
        <end position="59"/>
    </location>
</feature>
<keyword evidence="2" id="KW-1133">Transmembrane helix</keyword>
<comment type="caution">
    <text evidence="3">The sequence shown here is derived from an EMBL/GenBank/DDBJ whole genome shotgun (WGS) entry which is preliminary data.</text>
</comment>
<gene>
    <name evidence="3" type="ORF">HNR09_002556</name>
</gene>
<evidence type="ECO:0000256" key="2">
    <source>
        <dbReference type="SAM" id="Phobius"/>
    </source>
</evidence>
<proteinExistence type="predicted"/>
<keyword evidence="2" id="KW-0472">Membrane</keyword>
<evidence type="ECO:0000313" key="4">
    <source>
        <dbReference type="Proteomes" id="UP000535437"/>
    </source>
</evidence>
<name>A0A7Z0KBC4_9MICC</name>
<feature type="region of interest" description="Disordered" evidence="1">
    <location>
        <begin position="77"/>
        <end position="96"/>
    </location>
</feature>
<dbReference type="RefSeq" id="WP_179542406.1">
    <property type="nucleotide sequence ID" value="NZ_BAAALL010000001.1"/>
</dbReference>
<dbReference type="EMBL" id="JACCFY010000001">
    <property type="protein sequence ID" value="NYJ79145.1"/>
    <property type="molecule type" value="Genomic_DNA"/>
</dbReference>
<accession>A0A7Z0KBC4</accession>
<evidence type="ECO:0000313" key="3">
    <source>
        <dbReference type="EMBL" id="NYJ79145.1"/>
    </source>
</evidence>
<reference evidence="3 4" key="1">
    <citation type="submission" date="2020-07" db="EMBL/GenBank/DDBJ databases">
        <title>Sequencing the genomes of 1000 actinobacteria strains.</title>
        <authorList>
            <person name="Klenk H.-P."/>
        </authorList>
    </citation>
    <scope>NUCLEOTIDE SEQUENCE [LARGE SCALE GENOMIC DNA]</scope>
    <source>
        <strain evidence="3 4">DSM 15475</strain>
    </source>
</reference>